<evidence type="ECO:0000256" key="1">
    <source>
        <dbReference type="SAM" id="MobiDB-lite"/>
    </source>
</evidence>
<keyword evidence="3" id="KW-1185">Reference proteome</keyword>
<evidence type="ECO:0000313" key="3">
    <source>
        <dbReference type="Proteomes" id="UP001304895"/>
    </source>
</evidence>
<comment type="caution">
    <text evidence="2">The sequence shown here is derived from an EMBL/GenBank/DDBJ whole genome shotgun (WGS) entry which is preliminary data.</text>
</comment>
<accession>A0AAN6ZE25</accession>
<evidence type="ECO:0000313" key="2">
    <source>
        <dbReference type="EMBL" id="KAK4134376.1"/>
    </source>
</evidence>
<reference evidence="2" key="2">
    <citation type="submission" date="2023-05" db="EMBL/GenBank/DDBJ databases">
        <authorList>
            <consortium name="Lawrence Berkeley National Laboratory"/>
            <person name="Steindorff A."/>
            <person name="Hensen N."/>
            <person name="Bonometti L."/>
            <person name="Westerberg I."/>
            <person name="Brannstrom I.O."/>
            <person name="Guillou S."/>
            <person name="Cros-Aarteil S."/>
            <person name="Calhoun S."/>
            <person name="Haridas S."/>
            <person name="Kuo A."/>
            <person name="Mondo S."/>
            <person name="Pangilinan J."/>
            <person name="Riley R."/>
            <person name="Labutti K."/>
            <person name="Andreopoulos B."/>
            <person name="Lipzen A."/>
            <person name="Chen C."/>
            <person name="Yanf M."/>
            <person name="Daum C."/>
            <person name="Ng V."/>
            <person name="Clum A."/>
            <person name="Ohm R."/>
            <person name="Martin F."/>
            <person name="Silar P."/>
            <person name="Natvig D."/>
            <person name="Lalanne C."/>
            <person name="Gautier V."/>
            <person name="Ament-Velasquez S.L."/>
            <person name="Kruys A."/>
            <person name="Hutchinson M.I."/>
            <person name="Powell A.J."/>
            <person name="Barry K."/>
            <person name="Miller A.N."/>
            <person name="Grigoriev I.V."/>
            <person name="Debuchy R."/>
            <person name="Gladieux P."/>
            <person name="Thoren M.H."/>
            <person name="Johannesson H."/>
        </authorList>
    </citation>
    <scope>NUCLEOTIDE SEQUENCE</scope>
    <source>
        <strain evidence="2">CBS 123565</strain>
    </source>
</reference>
<organism evidence="2 3">
    <name type="scientific">Trichocladium antarcticum</name>
    <dbReference type="NCBI Taxonomy" id="1450529"/>
    <lineage>
        <taxon>Eukaryota</taxon>
        <taxon>Fungi</taxon>
        <taxon>Dikarya</taxon>
        <taxon>Ascomycota</taxon>
        <taxon>Pezizomycotina</taxon>
        <taxon>Sordariomycetes</taxon>
        <taxon>Sordariomycetidae</taxon>
        <taxon>Sordariales</taxon>
        <taxon>Chaetomiaceae</taxon>
        <taxon>Trichocladium</taxon>
    </lineage>
</organism>
<reference evidence="2" key="1">
    <citation type="journal article" date="2023" name="Mol. Phylogenet. Evol.">
        <title>Genome-scale phylogeny and comparative genomics of the fungal order Sordariales.</title>
        <authorList>
            <person name="Hensen N."/>
            <person name="Bonometti L."/>
            <person name="Westerberg I."/>
            <person name="Brannstrom I.O."/>
            <person name="Guillou S."/>
            <person name="Cros-Aarteil S."/>
            <person name="Calhoun S."/>
            <person name="Haridas S."/>
            <person name="Kuo A."/>
            <person name="Mondo S."/>
            <person name="Pangilinan J."/>
            <person name="Riley R."/>
            <person name="LaButti K."/>
            <person name="Andreopoulos B."/>
            <person name="Lipzen A."/>
            <person name="Chen C."/>
            <person name="Yan M."/>
            <person name="Daum C."/>
            <person name="Ng V."/>
            <person name="Clum A."/>
            <person name="Steindorff A."/>
            <person name="Ohm R.A."/>
            <person name="Martin F."/>
            <person name="Silar P."/>
            <person name="Natvig D.O."/>
            <person name="Lalanne C."/>
            <person name="Gautier V."/>
            <person name="Ament-Velasquez S.L."/>
            <person name="Kruys A."/>
            <person name="Hutchinson M.I."/>
            <person name="Powell A.J."/>
            <person name="Barry K."/>
            <person name="Miller A.N."/>
            <person name="Grigoriev I.V."/>
            <person name="Debuchy R."/>
            <person name="Gladieux P."/>
            <person name="Hiltunen Thoren M."/>
            <person name="Johannesson H."/>
        </authorList>
    </citation>
    <scope>NUCLEOTIDE SEQUENCE</scope>
    <source>
        <strain evidence="2">CBS 123565</strain>
    </source>
</reference>
<proteinExistence type="predicted"/>
<protein>
    <submittedName>
        <fullName evidence="2">Uncharacterized protein</fullName>
    </submittedName>
</protein>
<dbReference type="EMBL" id="MU853409">
    <property type="protein sequence ID" value="KAK4134376.1"/>
    <property type="molecule type" value="Genomic_DNA"/>
</dbReference>
<dbReference type="AlphaFoldDB" id="A0AAN6ZE25"/>
<sequence>MAGPGRPRITQQGGQSMDGRGTDEGNSASGKLTVFLRSRAARNCIIGINNYQPMYHGEIPGPPDPVGAAANRHVLGGIPALAQGVLGRRELETARFGNGWADGCVPRELSIWGSAPCLVLVWRGGGEKRAAGRVIMRLLEKRTVEMGSGDETDFAIRSIYCASILGWELEVAIVNYHDTGHTFLPS</sequence>
<name>A0AAN6ZE25_9PEZI</name>
<feature type="region of interest" description="Disordered" evidence="1">
    <location>
        <begin position="1"/>
        <end position="28"/>
    </location>
</feature>
<gene>
    <name evidence="2" type="ORF">BT67DRAFT_456292</name>
</gene>
<dbReference type="Proteomes" id="UP001304895">
    <property type="component" value="Unassembled WGS sequence"/>
</dbReference>